<name>V6LLY4_9EUKA</name>
<proteinExistence type="predicted"/>
<dbReference type="Gene3D" id="1.25.10.10">
    <property type="entry name" value="Leucine-rich Repeat Variant"/>
    <property type="match status" value="1"/>
</dbReference>
<dbReference type="EMBL" id="KI546089">
    <property type="protein sequence ID" value="EST45697.1"/>
    <property type="molecule type" value="Genomic_DNA"/>
</dbReference>
<dbReference type="VEuPathDB" id="GiardiaDB:SS50377_22144"/>
<reference evidence="2" key="2">
    <citation type="submission" date="2020-12" db="EMBL/GenBank/DDBJ databases">
        <title>New Spironucleus salmonicida genome in near-complete chromosomes.</title>
        <authorList>
            <person name="Xu F."/>
            <person name="Kurt Z."/>
            <person name="Jimenez-Gonzalez A."/>
            <person name="Astvaldsson A."/>
            <person name="Andersson J.O."/>
            <person name="Svard S.G."/>
        </authorList>
    </citation>
    <scope>NUCLEOTIDE SEQUENCE</scope>
    <source>
        <strain evidence="2">ATCC 50377</strain>
    </source>
</reference>
<dbReference type="Proteomes" id="UP000018208">
    <property type="component" value="Unassembled WGS sequence"/>
</dbReference>
<gene>
    <name evidence="1" type="ORF">SS50377_14268</name>
    <name evidence="2" type="ORF">SS50377_22144</name>
</gene>
<dbReference type="EMBL" id="AUWU02000002">
    <property type="protein sequence ID" value="KAH0576580.1"/>
    <property type="molecule type" value="Genomic_DNA"/>
</dbReference>
<accession>V6LLY4</accession>
<sequence length="488" mass="56695">MPSKKKTHQTKIVKNKSEDFKISKTKVGELKANTKLTNLSLSYKTLKQISQNQNTAEHLLKQTTSSTAKNRKDAYMMLKSILEKTPNQLIPSRSNYLLQCIFHSLHDIDPQVFTAAAQLLSYLVDTFTILFKQYQTIFQINVKLILNQSFLDTKRVFIKEMNQNMAKLCSINQISDFAFCLQDEQIAPKIIVILIWIIEDQQNTQNSNLYVNPSTQWDLTMHENIITQHSNTDLLQQIHDVFKLKNILQPLLLKHETQFLISLLILVHYIQQFLDVQISTGFRDEIISSFPYTAGQSSQDIHESCFILNSLVYLITNIQVLENVSIVQKDRKFDLKQILNVQESKITIDVLEVITQNIVVNQPIASNILKSLITKQYSCFNIYLKLLNIDDKLFIIQHVQECPPQIILLEISKCLIRKQYATSIELIKSFIQRWNYFKINNLVFDLKDQKQSFNEIKIGSKTAYPKLIAQRKIQSVYLDAFLELLQIE</sequence>
<evidence type="ECO:0000313" key="1">
    <source>
        <dbReference type="EMBL" id="EST45697.1"/>
    </source>
</evidence>
<evidence type="ECO:0000313" key="2">
    <source>
        <dbReference type="EMBL" id="KAH0576580.1"/>
    </source>
</evidence>
<reference evidence="1 2" key="1">
    <citation type="journal article" date="2014" name="PLoS Genet.">
        <title>The Genome of Spironucleus salmonicida Highlights a Fish Pathogen Adapted to Fluctuating Environments.</title>
        <authorList>
            <person name="Xu F."/>
            <person name="Jerlstrom-Hultqvist J."/>
            <person name="Einarsson E."/>
            <person name="Astvaldsson A."/>
            <person name="Svard S.G."/>
            <person name="Andersson J.O."/>
        </authorList>
    </citation>
    <scope>NUCLEOTIDE SEQUENCE</scope>
    <source>
        <strain evidence="2">ATCC 50377</strain>
    </source>
</reference>
<dbReference type="InterPro" id="IPR011989">
    <property type="entry name" value="ARM-like"/>
</dbReference>
<organism evidence="1">
    <name type="scientific">Spironucleus salmonicida</name>
    <dbReference type="NCBI Taxonomy" id="348837"/>
    <lineage>
        <taxon>Eukaryota</taxon>
        <taxon>Metamonada</taxon>
        <taxon>Diplomonadida</taxon>
        <taxon>Hexamitidae</taxon>
        <taxon>Hexamitinae</taxon>
        <taxon>Spironucleus</taxon>
    </lineage>
</organism>
<evidence type="ECO:0000313" key="3">
    <source>
        <dbReference type="Proteomes" id="UP000018208"/>
    </source>
</evidence>
<protein>
    <submittedName>
        <fullName evidence="1">Uncharacterized protein</fullName>
    </submittedName>
</protein>
<dbReference type="SUPFAM" id="SSF48371">
    <property type="entry name" value="ARM repeat"/>
    <property type="match status" value="1"/>
</dbReference>
<dbReference type="InterPro" id="IPR016024">
    <property type="entry name" value="ARM-type_fold"/>
</dbReference>
<keyword evidence="3" id="KW-1185">Reference proteome</keyword>
<dbReference type="AlphaFoldDB" id="V6LLY4"/>